<comment type="similarity">
    <text evidence="3">Belongs to the ubiquitin family.</text>
</comment>
<dbReference type="SUPFAM" id="SSF54236">
    <property type="entry name" value="Ubiquitin-like"/>
    <property type="match status" value="1"/>
</dbReference>
<keyword evidence="5" id="KW-1017">Isopeptide bond</keyword>
<accession>A0AAP0RDF2</accession>
<evidence type="ECO:0000256" key="1">
    <source>
        <dbReference type="ARBA" id="ARBA00004123"/>
    </source>
</evidence>
<dbReference type="GO" id="GO:0005634">
    <property type="term" value="C:nucleus"/>
    <property type="evidence" value="ECO:0007669"/>
    <property type="project" value="UniProtKB-SubCell"/>
</dbReference>
<keyword evidence="4" id="KW-0963">Cytoplasm</keyword>
<keyword evidence="7" id="KW-0832">Ubl conjugation</keyword>
<dbReference type="GO" id="GO:0005737">
    <property type="term" value="C:cytoplasm"/>
    <property type="evidence" value="ECO:0007669"/>
    <property type="project" value="UniProtKB-SubCell"/>
</dbReference>
<protein>
    <submittedName>
        <fullName evidence="9">Uncharacterized protein</fullName>
    </submittedName>
</protein>
<dbReference type="PRINTS" id="PR00348">
    <property type="entry name" value="UBIQUITIN"/>
</dbReference>
<reference evidence="9 10" key="1">
    <citation type="journal article" date="2024" name="Plant J.">
        <title>Genome sequences and population genomics reveal climatic adaptation and genomic divergence between two closely related sweetgum species.</title>
        <authorList>
            <person name="Xu W.Q."/>
            <person name="Ren C.Q."/>
            <person name="Zhang X.Y."/>
            <person name="Comes H.P."/>
            <person name="Liu X.H."/>
            <person name="Li Y.G."/>
            <person name="Kettle C.J."/>
            <person name="Jalonen R."/>
            <person name="Gaisberger H."/>
            <person name="Ma Y.Z."/>
            <person name="Qiu Y.X."/>
        </authorList>
    </citation>
    <scope>NUCLEOTIDE SEQUENCE [LARGE SCALE GENOMIC DNA]</scope>
    <source>
        <strain evidence="9">Hangzhou</strain>
    </source>
</reference>
<keyword evidence="6" id="KW-0677">Repeat</keyword>
<comment type="caution">
    <text evidence="9">The sequence shown here is derived from an EMBL/GenBank/DDBJ whole genome shotgun (WGS) entry which is preliminary data.</text>
</comment>
<evidence type="ECO:0000256" key="3">
    <source>
        <dbReference type="ARBA" id="ARBA00008430"/>
    </source>
</evidence>
<comment type="subcellular location">
    <subcellularLocation>
        <location evidence="2">Cytoplasm</location>
    </subcellularLocation>
    <subcellularLocation>
        <location evidence="1">Nucleus</location>
    </subcellularLocation>
</comment>
<proteinExistence type="inferred from homology"/>
<name>A0AAP0RDF2_LIQFO</name>
<organism evidence="9 10">
    <name type="scientific">Liquidambar formosana</name>
    <name type="common">Formosan gum</name>
    <dbReference type="NCBI Taxonomy" id="63359"/>
    <lineage>
        <taxon>Eukaryota</taxon>
        <taxon>Viridiplantae</taxon>
        <taxon>Streptophyta</taxon>
        <taxon>Embryophyta</taxon>
        <taxon>Tracheophyta</taxon>
        <taxon>Spermatophyta</taxon>
        <taxon>Magnoliopsida</taxon>
        <taxon>eudicotyledons</taxon>
        <taxon>Gunneridae</taxon>
        <taxon>Pentapetalae</taxon>
        <taxon>Saxifragales</taxon>
        <taxon>Altingiaceae</taxon>
        <taxon>Liquidambar</taxon>
    </lineage>
</organism>
<sequence length="69" mass="7727">MKANEACDVDGNVKTLIGKTITVEVESSDIMDNVKAKILMEDKEGISKAYLCWKLKQLEDGGHPFSYYN</sequence>
<keyword evidence="8" id="KW-0539">Nucleus</keyword>
<dbReference type="PANTHER" id="PTHR10666">
    <property type="entry name" value="UBIQUITIN"/>
    <property type="match status" value="1"/>
</dbReference>
<evidence type="ECO:0000313" key="9">
    <source>
        <dbReference type="EMBL" id="KAK9275459.1"/>
    </source>
</evidence>
<dbReference type="Proteomes" id="UP001415857">
    <property type="component" value="Unassembled WGS sequence"/>
</dbReference>
<evidence type="ECO:0000256" key="5">
    <source>
        <dbReference type="ARBA" id="ARBA00022499"/>
    </source>
</evidence>
<dbReference type="Gene3D" id="3.10.20.90">
    <property type="entry name" value="Phosphatidylinositol 3-kinase Catalytic Subunit, Chain A, domain 1"/>
    <property type="match status" value="1"/>
</dbReference>
<dbReference type="InterPro" id="IPR050158">
    <property type="entry name" value="Ubiquitin_ubiquitin-like"/>
</dbReference>
<evidence type="ECO:0000256" key="8">
    <source>
        <dbReference type="ARBA" id="ARBA00023242"/>
    </source>
</evidence>
<keyword evidence="10" id="KW-1185">Reference proteome</keyword>
<dbReference type="AlphaFoldDB" id="A0AAP0RDF2"/>
<dbReference type="FunFam" id="3.10.20.90:FF:000469">
    <property type="entry name" value="Polyubiquitin-C"/>
    <property type="match status" value="1"/>
</dbReference>
<dbReference type="InterPro" id="IPR029071">
    <property type="entry name" value="Ubiquitin-like_domsf"/>
</dbReference>
<evidence type="ECO:0000256" key="7">
    <source>
        <dbReference type="ARBA" id="ARBA00022843"/>
    </source>
</evidence>
<evidence type="ECO:0000256" key="2">
    <source>
        <dbReference type="ARBA" id="ARBA00004496"/>
    </source>
</evidence>
<dbReference type="InterPro" id="IPR019956">
    <property type="entry name" value="Ubiquitin_dom"/>
</dbReference>
<evidence type="ECO:0000313" key="10">
    <source>
        <dbReference type="Proteomes" id="UP001415857"/>
    </source>
</evidence>
<gene>
    <name evidence="9" type="ORF">L1049_022726</name>
</gene>
<evidence type="ECO:0000256" key="4">
    <source>
        <dbReference type="ARBA" id="ARBA00022490"/>
    </source>
</evidence>
<evidence type="ECO:0000256" key="6">
    <source>
        <dbReference type="ARBA" id="ARBA00022737"/>
    </source>
</evidence>
<dbReference type="EMBL" id="JBBPBK010000011">
    <property type="protein sequence ID" value="KAK9275459.1"/>
    <property type="molecule type" value="Genomic_DNA"/>
</dbReference>